<comment type="caution">
    <text evidence="3">The sequence shown here is derived from an EMBL/GenBank/DDBJ whole genome shotgun (WGS) entry which is preliminary data.</text>
</comment>
<feature type="transmembrane region" description="Helical" evidence="1">
    <location>
        <begin position="225"/>
        <end position="244"/>
    </location>
</feature>
<evidence type="ECO:0000256" key="1">
    <source>
        <dbReference type="SAM" id="Phobius"/>
    </source>
</evidence>
<keyword evidence="1" id="KW-0812">Transmembrane</keyword>
<dbReference type="Proteomes" id="UP000245412">
    <property type="component" value="Unassembled WGS sequence"/>
</dbReference>
<sequence>MTKGLAILLMVILHLFCRKGADVYGTPLLWVNKTTPLIYYLGFFSEICVPLYSICAGYAQYLLSERRYIERRRNLHRMWRLLCNYWIVLILFCFLGMLLPSDGSMPGSLIKFLKSIMLIHSYNGAWWFLNTYIILIMIPYRVLFCGVDKINSYLGLCFCLILQIICFFADKVAIPFGTNMTQPILAFVWKEMVNLIWLLPYFWAGAFLCKGSIIDKTYLFFEKYIGKYTKLVLCIIFFCLFAGVSAVHKAILMPTVAVIMFLLFNCWKKGNTVEKFFCS</sequence>
<feature type="transmembrane region" description="Helical" evidence="1">
    <location>
        <begin position="37"/>
        <end position="59"/>
    </location>
</feature>
<organism evidence="3 4">
    <name type="scientific">Murimonas intestini</name>
    <dbReference type="NCBI Taxonomy" id="1337051"/>
    <lineage>
        <taxon>Bacteria</taxon>
        <taxon>Bacillati</taxon>
        <taxon>Bacillota</taxon>
        <taxon>Clostridia</taxon>
        <taxon>Lachnospirales</taxon>
        <taxon>Lachnospiraceae</taxon>
        <taxon>Murimonas</taxon>
    </lineage>
</organism>
<gene>
    <name evidence="3" type="ORF">C7383_10340</name>
</gene>
<dbReference type="GO" id="GO:0016747">
    <property type="term" value="F:acyltransferase activity, transferring groups other than amino-acyl groups"/>
    <property type="evidence" value="ECO:0007669"/>
    <property type="project" value="InterPro"/>
</dbReference>
<feature type="transmembrane region" description="Helical" evidence="1">
    <location>
        <begin position="79"/>
        <end position="99"/>
    </location>
</feature>
<keyword evidence="1" id="KW-1133">Transmembrane helix</keyword>
<dbReference type="AlphaFoldDB" id="A0AB73T682"/>
<dbReference type="InterPro" id="IPR002656">
    <property type="entry name" value="Acyl_transf_3_dom"/>
</dbReference>
<evidence type="ECO:0000259" key="2">
    <source>
        <dbReference type="Pfam" id="PF01757"/>
    </source>
</evidence>
<name>A0AB73T682_9FIRM</name>
<proteinExistence type="predicted"/>
<reference evidence="3 4" key="1">
    <citation type="submission" date="2018-05" db="EMBL/GenBank/DDBJ databases">
        <authorList>
            <person name="Goeker M."/>
            <person name="Huntemann M."/>
            <person name="Clum A."/>
            <person name="Pillay M."/>
            <person name="Palaniappan K."/>
            <person name="Varghese N."/>
            <person name="Mikhailova N."/>
            <person name="Stamatis D."/>
            <person name="Reddy T."/>
            <person name="Daum C."/>
            <person name="Shapiro N."/>
            <person name="Ivanova N."/>
            <person name="Kyrpides N."/>
            <person name="Woyke T."/>
        </authorList>
    </citation>
    <scope>NUCLEOTIDE SEQUENCE [LARGE SCALE GENOMIC DNA]</scope>
    <source>
        <strain evidence="3 4">DSM 26524</strain>
    </source>
</reference>
<evidence type="ECO:0000313" key="4">
    <source>
        <dbReference type="Proteomes" id="UP000245412"/>
    </source>
</evidence>
<feature type="transmembrane region" description="Helical" evidence="1">
    <location>
        <begin position="250"/>
        <end position="267"/>
    </location>
</feature>
<feature type="domain" description="Acyltransferase 3" evidence="2">
    <location>
        <begin position="3"/>
        <end position="269"/>
    </location>
</feature>
<keyword evidence="4" id="KW-1185">Reference proteome</keyword>
<keyword evidence="1" id="KW-0472">Membrane</keyword>
<feature type="transmembrane region" description="Helical" evidence="1">
    <location>
        <begin position="152"/>
        <end position="174"/>
    </location>
</feature>
<dbReference type="RefSeq" id="WP_109625317.1">
    <property type="nucleotide sequence ID" value="NZ_JANKBI010000002.1"/>
</dbReference>
<accession>A0AB73T682</accession>
<dbReference type="EMBL" id="QGGY01000003">
    <property type="protein sequence ID" value="PWJ77199.1"/>
    <property type="molecule type" value="Genomic_DNA"/>
</dbReference>
<feature type="transmembrane region" description="Helical" evidence="1">
    <location>
        <begin position="119"/>
        <end position="140"/>
    </location>
</feature>
<dbReference type="Pfam" id="PF01757">
    <property type="entry name" value="Acyl_transf_3"/>
    <property type="match status" value="1"/>
</dbReference>
<protein>
    <submittedName>
        <fullName evidence="3">Acyltransferase-like protein</fullName>
    </submittedName>
</protein>
<evidence type="ECO:0000313" key="3">
    <source>
        <dbReference type="EMBL" id="PWJ77199.1"/>
    </source>
</evidence>